<dbReference type="InterPro" id="IPR014031">
    <property type="entry name" value="Ketoacyl_synth_C"/>
</dbReference>
<dbReference type="PROSITE" id="PS00012">
    <property type="entry name" value="PHOSPHOPANTETHEINE"/>
    <property type="match status" value="1"/>
</dbReference>
<dbReference type="CDD" id="cd00833">
    <property type="entry name" value="PKS"/>
    <property type="match status" value="1"/>
</dbReference>
<dbReference type="InterPro" id="IPR006162">
    <property type="entry name" value="Ppantetheine_attach_site"/>
</dbReference>
<evidence type="ECO:0000256" key="4">
    <source>
        <dbReference type="PROSITE-ProRule" id="PRU01363"/>
    </source>
</evidence>
<evidence type="ECO:0000259" key="8">
    <source>
        <dbReference type="PROSITE" id="PS52019"/>
    </source>
</evidence>
<dbReference type="InterPro" id="IPR001031">
    <property type="entry name" value="Thioesterase"/>
</dbReference>
<dbReference type="InterPro" id="IPR049900">
    <property type="entry name" value="PKS_mFAS_DH"/>
</dbReference>
<dbReference type="Gene3D" id="3.30.70.3290">
    <property type="match status" value="1"/>
</dbReference>
<dbReference type="SUPFAM" id="SSF53474">
    <property type="entry name" value="alpha/beta-Hydrolases"/>
    <property type="match status" value="1"/>
</dbReference>
<dbReference type="InterPro" id="IPR020802">
    <property type="entry name" value="TesA-like"/>
</dbReference>
<feature type="region of interest" description="C-terminal hotdog fold" evidence="4">
    <location>
        <begin position="1492"/>
        <end position="1640"/>
    </location>
</feature>
<feature type="domain" description="PKS/mFAS DH" evidence="8">
    <location>
        <begin position="1330"/>
        <end position="1640"/>
    </location>
</feature>
<dbReference type="Pfam" id="PF02801">
    <property type="entry name" value="Ketoacyl-synt_C"/>
    <property type="match status" value="1"/>
</dbReference>
<evidence type="ECO:0000256" key="2">
    <source>
        <dbReference type="ARBA" id="ARBA00022553"/>
    </source>
</evidence>
<sequence length="2123" mass="230311">MAACRDRQKARLYLVGDSTFPLAPGLLSLLRQGYNPLLQTFFNATYCVLRAEIASLSSIQRALFPRFSSIQDLLALHRRGTLHPALHHALVCCFQLALFISRCGEQDDVFAQRADSYLVGLCTGALTTAAVAASRNVSDFIRIAPHTVGIAFRVTLRAYEVARSLENDSTEPWSIIVANANEDEVGTLIDEFSKEKLLPVTSRPYLSFVARDCVTISGPPSIIRALKETKLASCCAVDLGLHVPYHAPHLFTLEDVDAVLSTTITGNWSQYTSHLPVISSATGKISPARDYPGLLQSAVQDILMHPIVWEDVINGVAYVARFSSEAALSVCGVATTRDAHMKNALKQHGFTLEISSLHFEPSSYVPETSVRERSTGAFGSASGKSKIAIVGMSGRFPEAEDPEAFWDLLFRGLDVHKIVPPSRWNVATHVDTSGKRKNTSRTPYGCWLKNPGLFDAKFFNVTPREAPQMDPTSRLALMTVYEAMENAGMVPGTTPSTLNDRVGVAFGVSANDWMEVNSAQNIDTFFIPGGCRAFVPGRINYFFKFTGPSLSLDTACSSSLAAIHTACNALWQGDIDTAIAGGSNVLTNPDYTAGLDRGHFLSRTGNCKSFDQTADGYCRADATCTVILKRLDDAIAEKDPILGVILAAGTNHSAEADSITRPLADAQKALFNKILNDASVDPLDVSYVEMHGTGTRTGDPIEMESVIDTCAPVSSRPSARPLYVGAVKANVGHGEGAAGATSLAKVLLMMQHNIIPPHAGLRTTLNDSFPADMSERNVRVARQPIEWTRRQDGTETRRRVLINNFSAAGGNSALLLEDAPQTSRGSIIQGTADLRSTHIVTVSAKTVGSLRANVEALLAFLRSDSFLSMSSGRPTLPALSYTSTARRAHHPYRLAFRGTNIQQIQAELQAVLSRDDSSIPRSSSLAKPRVSFAFTGNGAQYIGMGAQLMAAMPSFHHEIARLDRLVQSQGFGSILPLFTSTTGASISELDAVTTQVGTVSLQLALTHLWISWGIRPSSVVGHSLGLYAALVAAGVLSEADALFLVGRRAQLLQKHCPSGTHAMLVVRGADQVMIDRTVAGPWQTELACVNGPKDVVLAGTVDHLQHVGNLLQGKGVTTTMLKVPYAFHSAQMDPILDEFEAACQGATFHKPTIPVICPLLATVITEADVISPHYLRRHCREPVDMLGALRSARVMDVLSDGGVAIEIGPQPAVNTMIKSTLGPTAITLASLKRDQDVFAVLTQSLSCLYNMGCNIDWREYHSDFPAAHQVIQLPAYQWDLKNYWIQYIHDWSLRKGDPIPGSLEGAVLAELPQSMPLRRVMPPLDGLLIHRVVEDRFDDKMGIVIVETNLSRPDTRPLVQGHRVTGIPLATPAIYSNLALRIGAHIASRRALPQDEMFAVDNMAVERALVGHDGPAPQIMRSTVMIDEVSEKVTCRFETIGDGTRTPRLHATCRLTKLSRNAALAGLQTRIVSPAVQRIEALAKEAGQGRSVFRFSRSMTYRMVGALAAFDEDYRRVDEIVLDSKSMDASSLVSCTGLGAAADTHPAVLDGLAQSAGFIMNAHEGADLETEVHVNHGWASFQLFERLDAVKTYRTYCKMSEVPEKRLWEGDCIVLESDSDRIVAWFAGITLQGVPRRALQLILSGESKSSSTTQPAKSGPKIGQPQQNTATFTKFPSDHTEKLSHFTQVSAVPIHTTQLSSVDDRSEEAENVLFCDVELERSIEITLEPSAAFMNRQKTSQTGSNSTIVVDSEELVSRALRIISEESGVGLEELSDNVVFAELGIDSLLSLMVTARLRDELALEGDDLPDISLFAGGPTVGDLKHHLGPSKASITSSPVLEPVTDSSTLKCAPVRPASSVILHGRPLSDSRTLWLFPDGSGSAVSYAAMSPYIRAGLAVVGLNCPYHRHPDELAAGQIPLAGLIDAYLTEVRRRQPTGPYHLGGWSSGGILAFAASQRLIREGERVDSLVLIDAPPPTGLDPLPDRWYTHCQAAKVFGGDDSDHDSGGRSLLFAHFRAQVKMLQHYLADPLPEGLTPRTSIVWAGRCTFDGRPGRPVFEMRPGDPQGITFLTKQRTDWTAGKWAPLFPFDEPVVSVMEHCDHFSMMQKASGEQLARFISDAVF</sequence>
<evidence type="ECO:0000256" key="1">
    <source>
        <dbReference type="ARBA" id="ARBA00022450"/>
    </source>
</evidence>
<dbReference type="Pfam" id="PF00975">
    <property type="entry name" value="Thioesterase"/>
    <property type="match status" value="1"/>
</dbReference>
<feature type="compositionally biased region" description="Polar residues" evidence="5">
    <location>
        <begin position="1664"/>
        <end position="1673"/>
    </location>
</feature>
<feature type="domain" description="Carrier" evidence="6">
    <location>
        <begin position="1750"/>
        <end position="1831"/>
    </location>
</feature>
<dbReference type="InterPro" id="IPR014043">
    <property type="entry name" value="Acyl_transferase_dom"/>
</dbReference>
<accession>A0ABR2XNG1</accession>
<dbReference type="InterPro" id="IPR050091">
    <property type="entry name" value="PKS_NRPS_Biosynth_Enz"/>
</dbReference>
<dbReference type="PROSITE" id="PS52019">
    <property type="entry name" value="PKS_MFAS_DH"/>
    <property type="match status" value="1"/>
</dbReference>
<dbReference type="PROSITE" id="PS52004">
    <property type="entry name" value="KS3_2"/>
    <property type="match status" value="1"/>
</dbReference>
<feature type="region of interest" description="Disordered" evidence="5">
    <location>
        <begin position="1648"/>
        <end position="1673"/>
    </location>
</feature>
<dbReference type="SMART" id="SM00827">
    <property type="entry name" value="PKS_AT"/>
    <property type="match status" value="1"/>
</dbReference>
<dbReference type="InterPro" id="IPR018201">
    <property type="entry name" value="Ketoacyl_synth_AS"/>
</dbReference>
<comment type="caution">
    <text evidence="9">The sequence shown here is derived from an EMBL/GenBank/DDBJ whole genome shotgun (WGS) entry which is preliminary data.</text>
</comment>
<feature type="domain" description="Ketosynthase family 3 (KS3)" evidence="7">
    <location>
        <begin position="384"/>
        <end position="818"/>
    </location>
</feature>
<evidence type="ECO:0000313" key="10">
    <source>
        <dbReference type="Proteomes" id="UP001465668"/>
    </source>
</evidence>
<keyword evidence="2" id="KW-0597">Phosphoprotein</keyword>
<gene>
    <name evidence="9" type="ORF">SCAR479_07995</name>
</gene>
<feature type="region of interest" description="N-terminal hotdog fold" evidence="4">
    <location>
        <begin position="1330"/>
        <end position="1462"/>
    </location>
</feature>
<dbReference type="SUPFAM" id="SSF53901">
    <property type="entry name" value="Thiolase-like"/>
    <property type="match status" value="1"/>
</dbReference>
<dbReference type="InterPro" id="IPR009081">
    <property type="entry name" value="PP-bd_ACP"/>
</dbReference>
<feature type="active site" description="Proton acceptor; for dehydratase activity" evidence="4">
    <location>
        <position position="1362"/>
    </location>
</feature>
<dbReference type="InterPro" id="IPR001227">
    <property type="entry name" value="Ac_transferase_dom_sf"/>
</dbReference>
<dbReference type="Pfam" id="PF00698">
    <property type="entry name" value="Acyl_transf_1"/>
    <property type="match status" value="1"/>
</dbReference>
<dbReference type="SMART" id="SM00825">
    <property type="entry name" value="PKS_KS"/>
    <property type="match status" value="1"/>
</dbReference>
<dbReference type="InterPro" id="IPR016035">
    <property type="entry name" value="Acyl_Trfase/lysoPLipase"/>
</dbReference>
<dbReference type="SUPFAM" id="SSF55048">
    <property type="entry name" value="Probable ACP-binding domain of malonyl-CoA ACP transacylase"/>
    <property type="match status" value="1"/>
</dbReference>
<dbReference type="Proteomes" id="UP001465668">
    <property type="component" value="Unassembled WGS sequence"/>
</dbReference>
<dbReference type="SUPFAM" id="SSF47336">
    <property type="entry name" value="ACP-like"/>
    <property type="match status" value="1"/>
</dbReference>
<evidence type="ECO:0000259" key="6">
    <source>
        <dbReference type="PROSITE" id="PS50075"/>
    </source>
</evidence>
<dbReference type="PANTHER" id="PTHR43775:SF40">
    <property type="entry name" value="NORSOLORINIC ACID SYNTHASE STCA"/>
    <property type="match status" value="1"/>
</dbReference>
<dbReference type="Gene3D" id="1.10.1200.10">
    <property type="entry name" value="ACP-like"/>
    <property type="match status" value="1"/>
</dbReference>
<evidence type="ECO:0000256" key="3">
    <source>
        <dbReference type="ARBA" id="ARBA00022679"/>
    </source>
</evidence>
<evidence type="ECO:0000256" key="5">
    <source>
        <dbReference type="SAM" id="MobiDB-lite"/>
    </source>
</evidence>
<dbReference type="Gene3D" id="3.40.47.10">
    <property type="match status" value="1"/>
</dbReference>
<evidence type="ECO:0000259" key="7">
    <source>
        <dbReference type="PROSITE" id="PS52004"/>
    </source>
</evidence>
<dbReference type="Pfam" id="PF16073">
    <property type="entry name" value="SAT"/>
    <property type="match status" value="1"/>
</dbReference>
<reference evidence="9 10" key="1">
    <citation type="submission" date="2024-02" db="EMBL/GenBank/DDBJ databases">
        <title>First draft genome assembly of two strains of Seiridium cardinale.</title>
        <authorList>
            <person name="Emiliani G."/>
            <person name="Scali E."/>
        </authorList>
    </citation>
    <scope>NUCLEOTIDE SEQUENCE [LARGE SCALE GENOMIC DNA]</scope>
    <source>
        <strain evidence="9 10">BM-138-000479</strain>
    </source>
</reference>
<dbReference type="InterPro" id="IPR014030">
    <property type="entry name" value="Ketoacyl_synth_N"/>
</dbReference>
<dbReference type="Pfam" id="PF00550">
    <property type="entry name" value="PP-binding"/>
    <property type="match status" value="1"/>
</dbReference>
<dbReference type="InterPro" id="IPR032088">
    <property type="entry name" value="SAT"/>
</dbReference>
<dbReference type="Gene3D" id="3.10.129.110">
    <property type="entry name" value="Polyketide synthase dehydratase"/>
    <property type="match status" value="1"/>
</dbReference>
<proteinExistence type="predicted"/>
<keyword evidence="3" id="KW-0808">Transferase</keyword>
<dbReference type="PROSITE" id="PS50075">
    <property type="entry name" value="CARRIER"/>
    <property type="match status" value="1"/>
</dbReference>
<name>A0ABR2XNG1_9PEZI</name>
<protein>
    <submittedName>
        <fullName evidence="9">Carrier domain-containing protein</fullName>
    </submittedName>
</protein>
<dbReference type="EMBL" id="JARVKM010000035">
    <property type="protein sequence ID" value="KAK9775319.1"/>
    <property type="molecule type" value="Genomic_DNA"/>
</dbReference>
<dbReference type="InterPro" id="IPR020841">
    <property type="entry name" value="PKS_Beta-ketoAc_synthase_dom"/>
</dbReference>
<dbReference type="InterPro" id="IPR042104">
    <property type="entry name" value="PKS_dehydratase_sf"/>
</dbReference>
<dbReference type="PANTHER" id="PTHR43775">
    <property type="entry name" value="FATTY ACID SYNTHASE"/>
    <property type="match status" value="1"/>
</dbReference>
<dbReference type="InterPro" id="IPR016036">
    <property type="entry name" value="Malonyl_transacylase_ACP-bd"/>
</dbReference>
<dbReference type="NCBIfam" id="TIGR04532">
    <property type="entry name" value="PT_fungal_PKS"/>
    <property type="match status" value="1"/>
</dbReference>
<dbReference type="Gene3D" id="3.40.366.10">
    <property type="entry name" value="Malonyl-Coenzyme A Acyl Carrier Protein, domain 2"/>
    <property type="match status" value="2"/>
</dbReference>
<dbReference type="InterPro" id="IPR036736">
    <property type="entry name" value="ACP-like_sf"/>
</dbReference>
<dbReference type="InterPro" id="IPR016039">
    <property type="entry name" value="Thiolase-like"/>
</dbReference>
<dbReference type="Gene3D" id="3.40.50.1820">
    <property type="entry name" value="alpha/beta hydrolase"/>
    <property type="match status" value="1"/>
</dbReference>
<keyword evidence="10" id="KW-1185">Reference proteome</keyword>
<dbReference type="SUPFAM" id="SSF52151">
    <property type="entry name" value="FabD/lysophospholipase-like"/>
    <property type="match status" value="1"/>
</dbReference>
<organism evidence="9 10">
    <name type="scientific">Seiridium cardinale</name>
    <dbReference type="NCBI Taxonomy" id="138064"/>
    <lineage>
        <taxon>Eukaryota</taxon>
        <taxon>Fungi</taxon>
        <taxon>Dikarya</taxon>
        <taxon>Ascomycota</taxon>
        <taxon>Pezizomycotina</taxon>
        <taxon>Sordariomycetes</taxon>
        <taxon>Xylariomycetidae</taxon>
        <taxon>Amphisphaeriales</taxon>
        <taxon>Sporocadaceae</taxon>
        <taxon>Seiridium</taxon>
    </lineage>
</organism>
<dbReference type="InterPro" id="IPR030918">
    <property type="entry name" value="PT_fungal_PKS"/>
</dbReference>
<keyword evidence="1" id="KW-0596">Phosphopantetheine</keyword>
<dbReference type="Pfam" id="PF00109">
    <property type="entry name" value="ketoacyl-synt"/>
    <property type="match status" value="1"/>
</dbReference>
<feature type="active site" description="Proton donor; for dehydratase activity" evidence="4">
    <location>
        <position position="1550"/>
    </location>
</feature>
<dbReference type="InterPro" id="IPR029058">
    <property type="entry name" value="AB_hydrolase_fold"/>
</dbReference>
<dbReference type="SMART" id="SM00824">
    <property type="entry name" value="PKS_TE"/>
    <property type="match status" value="1"/>
</dbReference>
<evidence type="ECO:0000313" key="9">
    <source>
        <dbReference type="EMBL" id="KAK9775319.1"/>
    </source>
</evidence>
<dbReference type="PROSITE" id="PS00606">
    <property type="entry name" value="KS3_1"/>
    <property type="match status" value="1"/>
</dbReference>